<accession>A0AAP0P9M7</accession>
<dbReference type="Proteomes" id="UP001420932">
    <property type="component" value="Unassembled WGS sequence"/>
</dbReference>
<evidence type="ECO:0000313" key="2">
    <source>
        <dbReference type="Proteomes" id="UP001420932"/>
    </source>
</evidence>
<keyword evidence="2" id="KW-1185">Reference proteome</keyword>
<reference evidence="1 2" key="1">
    <citation type="submission" date="2024-01" db="EMBL/GenBank/DDBJ databases">
        <title>Genome assemblies of Stephania.</title>
        <authorList>
            <person name="Yang L."/>
        </authorList>
    </citation>
    <scope>NUCLEOTIDE SEQUENCE [LARGE SCALE GENOMIC DNA]</scope>
    <source>
        <strain evidence="1">YNDBR</strain>
        <tissue evidence="1">Leaf</tissue>
    </source>
</reference>
<dbReference type="AlphaFoldDB" id="A0AAP0P9M7"/>
<proteinExistence type="predicted"/>
<gene>
    <name evidence="1" type="ORF">Syun_015357</name>
</gene>
<comment type="caution">
    <text evidence="1">The sequence shown here is derived from an EMBL/GenBank/DDBJ whole genome shotgun (WGS) entry which is preliminary data.</text>
</comment>
<protein>
    <submittedName>
        <fullName evidence="1">Uncharacterized protein</fullName>
    </submittedName>
</protein>
<evidence type="ECO:0000313" key="1">
    <source>
        <dbReference type="EMBL" id="KAK9136027.1"/>
    </source>
</evidence>
<name>A0AAP0P9M7_9MAGN</name>
<organism evidence="1 2">
    <name type="scientific">Stephania yunnanensis</name>
    <dbReference type="NCBI Taxonomy" id="152371"/>
    <lineage>
        <taxon>Eukaryota</taxon>
        <taxon>Viridiplantae</taxon>
        <taxon>Streptophyta</taxon>
        <taxon>Embryophyta</taxon>
        <taxon>Tracheophyta</taxon>
        <taxon>Spermatophyta</taxon>
        <taxon>Magnoliopsida</taxon>
        <taxon>Ranunculales</taxon>
        <taxon>Menispermaceae</taxon>
        <taxon>Menispermoideae</taxon>
        <taxon>Cissampelideae</taxon>
        <taxon>Stephania</taxon>
    </lineage>
</organism>
<sequence>MVIVSVFGEDLNIITMHTWLNVYFGTTVSAREMPTVKTSKDAQLNFKMDTLVNPIQ</sequence>
<dbReference type="EMBL" id="JBBNAF010000006">
    <property type="protein sequence ID" value="KAK9136027.1"/>
    <property type="molecule type" value="Genomic_DNA"/>
</dbReference>